<dbReference type="Pfam" id="PF00335">
    <property type="entry name" value="Tetraspanin"/>
    <property type="match status" value="1"/>
</dbReference>
<name>A0A433D730_9FUNG</name>
<dbReference type="Proteomes" id="UP000268093">
    <property type="component" value="Unassembled WGS sequence"/>
</dbReference>
<dbReference type="EMBL" id="RBNI01005466">
    <property type="protein sequence ID" value="RUP46680.1"/>
    <property type="molecule type" value="Genomic_DNA"/>
</dbReference>
<sequence>MSQSYTGYTTNVEQRISAVENLGLPTRPWVDESRTSMDSTSRSIHVVKAFPNPPTPKKRATWTPHKWWLLITNTIFFFYSLAMVVSCILTYWGLWYYAKVAVVSEALILNLMLSAGSICLFTSLLGYIGIILNSRSILTAYNVLMWPCFALIASIGYVAYRKALPSRPTILYKRLSQAWHDFFSPQDRKVVQAYLHCCGLKEFRDFPEPSNKCFPRTLLPSCQHKLHDITAQGLKIVYISAFSLIPAHLIILISALMCAHHIDRRFGKGLPPKMYRVENLGLVAGTPNGSSLDLINYRRD</sequence>
<protein>
    <submittedName>
        <fullName evidence="1">Tetraspanin Tsp2</fullName>
    </submittedName>
</protein>
<dbReference type="OrthoDB" id="2156690at2759"/>
<proteinExistence type="predicted"/>
<gene>
    <name evidence="1" type="ORF">BC936DRAFT_146649</name>
</gene>
<evidence type="ECO:0000313" key="1">
    <source>
        <dbReference type="EMBL" id="RUP46680.1"/>
    </source>
</evidence>
<comment type="caution">
    <text evidence="1">The sequence shown here is derived from an EMBL/GenBank/DDBJ whole genome shotgun (WGS) entry which is preliminary data.</text>
</comment>
<dbReference type="GO" id="GO:0016020">
    <property type="term" value="C:membrane"/>
    <property type="evidence" value="ECO:0007669"/>
    <property type="project" value="UniProtKB-SubCell"/>
</dbReference>
<organism evidence="1 2">
    <name type="scientific">Jimgerdemannia flammicorona</name>
    <dbReference type="NCBI Taxonomy" id="994334"/>
    <lineage>
        <taxon>Eukaryota</taxon>
        <taxon>Fungi</taxon>
        <taxon>Fungi incertae sedis</taxon>
        <taxon>Mucoromycota</taxon>
        <taxon>Mucoromycotina</taxon>
        <taxon>Endogonomycetes</taxon>
        <taxon>Endogonales</taxon>
        <taxon>Endogonaceae</taxon>
        <taxon>Jimgerdemannia</taxon>
    </lineage>
</organism>
<dbReference type="InterPro" id="IPR018499">
    <property type="entry name" value="Tetraspanin/Peripherin"/>
</dbReference>
<evidence type="ECO:0000313" key="2">
    <source>
        <dbReference type="Proteomes" id="UP000268093"/>
    </source>
</evidence>
<reference evidence="1 2" key="1">
    <citation type="journal article" date="2018" name="New Phytol.">
        <title>Phylogenomics of Endogonaceae and evolution of mycorrhizas within Mucoromycota.</title>
        <authorList>
            <person name="Chang Y."/>
            <person name="Desiro A."/>
            <person name="Na H."/>
            <person name="Sandor L."/>
            <person name="Lipzen A."/>
            <person name="Clum A."/>
            <person name="Barry K."/>
            <person name="Grigoriev I.V."/>
            <person name="Martin F.M."/>
            <person name="Stajich J.E."/>
            <person name="Smith M.E."/>
            <person name="Bonito G."/>
            <person name="Spatafora J.W."/>
        </authorList>
    </citation>
    <scope>NUCLEOTIDE SEQUENCE [LARGE SCALE GENOMIC DNA]</scope>
    <source>
        <strain evidence="1 2">GMNB39</strain>
    </source>
</reference>
<keyword evidence="2" id="KW-1185">Reference proteome</keyword>
<accession>A0A433D730</accession>